<dbReference type="PANTHER" id="PTHR11686">
    <property type="entry name" value="GAMMA GLUTAMYL TRANSPEPTIDASE"/>
    <property type="match status" value="1"/>
</dbReference>
<feature type="region of interest" description="Disordered" evidence="2">
    <location>
        <begin position="26"/>
        <end position="90"/>
    </location>
</feature>
<dbReference type="GO" id="GO:0036374">
    <property type="term" value="F:glutathione hydrolase activity"/>
    <property type="evidence" value="ECO:0007669"/>
    <property type="project" value="InterPro"/>
</dbReference>
<comment type="caution">
    <text evidence="4">The sequence shown here is derived from an EMBL/GenBank/DDBJ whole genome shotgun (WGS) entry which is preliminary data.</text>
</comment>
<dbReference type="SUPFAM" id="SSF56235">
    <property type="entry name" value="N-terminal nucleophile aminohydrolases (Ntn hydrolases)"/>
    <property type="match status" value="1"/>
</dbReference>
<keyword evidence="5" id="KW-1185">Reference proteome</keyword>
<keyword evidence="3" id="KW-0472">Membrane</keyword>
<dbReference type="GO" id="GO:0006751">
    <property type="term" value="P:glutathione catabolic process"/>
    <property type="evidence" value="ECO:0007669"/>
    <property type="project" value="InterPro"/>
</dbReference>
<evidence type="ECO:0000256" key="2">
    <source>
        <dbReference type="SAM" id="MobiDB-lite"/>
    </source>
</evidence>
<dbReference type="GO" id="GO:0005886">
    <property type="term" value="C:plasma membrane"/>
    <property type="evidence" value="ECO:0007669"/>
    <property type="project" value="TreeGrafter"/>
</dbReference>
<protein>
    <submittedName>
        <fullName evidence="4">Gamma-glutamyltransferase 7</fullName>
    </submittedName>
</protein>
<keyword evidence="4" id="KW-0808">Transferase</keyword>
<dbReference type="AlphaFoldDB" id="A0A7J8HGA8"/>
<feature type="binding site" evidence="1">
    <location>
        <position position="206"/>
    </location>
    <ligand>
        <name>L-glutamate</name>
        <dbReference type="ChEBI" id="CHEBI:29985"/>
    </ligand>
</feature>
<evidence type="ECO:0000256" key="1">
    <source>
        <dbReference type="PIRSR" id="PIRSR600101-2"/>
    </source>
</evidence>
<feature type="transmembrane region" description="Helical" evidence="3">
    <location>
        <begin position="107"/>
        <end position="131"/>
    </location>
</feature>
<dbReference type="Proteomes" id="UP000550707">
    <property type="component" value="Unassembled WGS sequence"/>
</dbReference>
<dbReference type="Pfam" id="PF01019">
    <property type="entry name" value="G_glu_transpept"/>
    <property type="match status" value="1"/>
</dbReference>
<dbReference type="InterPro" id="IPR029055">
    <property type="entry name" value="Ntn_hydrolases_N"/>
</dbReference>
<evidence type="ECO:0000313" key="4">
    <source>
        <dbReference type="EMBL" id="KAF6471326.1"/>
    </source>
</evidence>
<gene>
    <name evidence="4" type="ORF">HJG59_005610</name>
</gene>
<dbReference type="GO" id="GO:0016740">
    <property type="term" value="F:transferase activity"/>
    <property type="evidence" value="ECO:0007669"/>
    <property type="project" value="UniProtKB-KW"/>
</dbReference>
<reference evidence="4 5" key="1">
    <citation type="journal article" date="2020" name="Nature">
        <title>Six reference-quality genomes reveal evolution of bat adaptations.</title>
        <authorList>
            <person name="Jebb D."/>
            <person name="Huang Z."/>
            <person name="Pippel M."/>
            <person name="Hughes G.M."/>
            <person name="Lavrichenko K."/>
            <person name="Devanna P."/>
            <person name="Winkler S."/>
            <person name="Jermiin L.S."/>
            <person name="Skirmuntt E.C."/>
            <person name="Katzourakis A."/>
            <person name="Burkitt-Gray L."/>
            <person name="Ray D.A."/>
            <person name="Sullivan K.A.M."/>
            <person name="Roscito J.G."/>
            <person name="Kirilenko B.M."/>
            <person name="Davalos L.M."/>
            <person name="Corthals A.P."/>
            <person name="Power M.L."/>
            <person name="Jones G."/>
            <person name="Ransome R.D."/>
            <person name="Dechmann D.K.N."/>
            <person name="Locatelli A.G."/>
            <person name="Puechmaille S.J."/>
            <person name="Fedrigo O."/>
            <person name="Jarvis E.D."/>
            <person name="Hiller M."/>
            <person name="Vernes S.C."/>
            <person name="Myers E.W."/>
            <person name="Teeling E.C."/>
        </authorList>
    </citation>
    <scope>NUCLEOTIDE SEQUENCE [LARGE SCALE GENOMIC DNA]</scope>
    <source>
        <strain evidence="4">MMolMol1</strain>
        <tissue evidence="4">Muscle</tissue>
    </source>
</reference>
<keyword evidence="3" id="KW-0812">Transmembrane</keyword>
<organism evidence="4 5">
    <name type="scientific">Molossus molossus</name>
    <name type="common">Pallas' mastiff bat</name>
    <name type="synonym">Vespertilio molossus</name>
    <dbReference type="NCBI Taxonomy" id="27622"/>
    <lineage>
        <taxon>Eukaryota</taxon>
        <taxon>Metazoa</taxon>
        <taxon>Chordata</taxon>
        <taxon>Craniata</taxon>
        <taxon>Vertebrata</taxon>
        <taxon>Euteleostomi</taxon>
        <taxon>Mammalia</taxon>
        <taxon>Eutheria</taxon>
        <taxon>Laurasiatheria</taxon>
        <taxon>Chiroptera</taxon>
        <taxon>Yangochiroptera</taxon>
        <taxon>Molossidae</taxon>
        <taxon>Molossus</taxon>
    </lineage>
</organism>
<keyword evidence="3" id="KW-1133">Transmembrane helix</keyword>
<accession>A0A7J8HGA8</accession>
<feature type="transmembrane region" description="Helical" evidence="3">
    <location>
        <begin position="166"/>
        <end position="192"/>
    </location>
</feature>
<evidence type="ECO:0000313" key="5">
    <source>
        <dbReference type="Proteomes" id="UP000550707"/>
    </source>
</evidence>
<dbReference type="PANTHER" id="PTHR11686:SF54">
    <property type="entry name" value="GLUTATHIONE HYDROLASE 7"/>
    <property type="match status" value="1"/>
</dbReference>
<feature type="compositionally biased region" description="Low complexity" evidence="2">
    <location>
        <begin position="72"/>
        <end position="83"/>
    </location>
</feature>
<dbReference type="InterPro" id="IPR000101">
    <property type="entry name" value="GGT_peptidase"/>
</dbReference>
<proteinExistence type="predicted"/>
<sequence length="246" mass="26181">MAAENQVSQESALGAYSPVDYMSITSFPRLPEDEPAPAAPLRGRKDEDAFLGDPDTDPDSFLKSARLQRLPSSSSEMGSQDGSPLRETRKDPFSAAAAECSCRQDGLTVIVTACLTFATGVTVALIMQIYFGDPQIFHQGAVVTDAARCTSLGIEVLSKQGSSVDAAVAAALCLGIVAPHSSGLGGGGVMLVHDIRRNKSHLIDFRESAPGALREEALQRSWETKVGTLVRREYPRGRGLPSLPFC</sequence>
<evidence type="ECO:0000256" key="3">
    <source>
        <dbReference type="SAM" id="Phobius"/>
    </source>
</evidence>
<name>A0A7J8HGA8_MOLMO</name>
<dbReference type="EMBL" id="JACASF010000006">
    <property type="protein sequence ID" value="KAF6471326.1"/>
    <property type="molecule type" value="Genomic_DNA"/>
</dbReference>